<accession>A0A9W4JM84</accession>
<keyword evidence="1" id="KW-0812">Transmembrane</keyword>
<evidence type="ECO:0000313" key="2">
    <source>
        <dbReference type="EMBL" id="CAG8407846.1"/>
    </source>
</evidence>
<sequence>MAFKYFGFEAQGQQMRLWMESPTGSNCPIKRSTVDMATLQKSELWVIQSKVVYLADNWHEWADRVGFPIVSIGGDTCLYSKSIRQVTRKPPAMTKWIGRIGPGVIFADDFRRELGAHDPYMSEFMKSVYEAHFSVMSLKHVIFTSVVEKKTYRFVTRELYSSRGLATPLDEPQTWESPSSEFCGILGTPIGKITGAFVLGTYGQGIKRIARIVTFYTDYALHMQFDLENVKLYNLQNPWIHRYLRDSFYGRPMRNCECNAPSLCSKAKDKDDCEHKRALCRSVLLCLSETCICCLLSIPIMAGLTNSAIIVIVLVVCLAVTALGASLFKHYKPADGETPFSPGYEQKLYMAEVRARGFETLQQACWGRDVESRYVPGPSYYRPHIHPEDTNTNTASF</sequence>
<dbReference type="AlphaFoldDB" id="A0A9W4JM84"/>
<name>A0A9W4JM84_9EURO</name>
<dbReference type="EMBL" id="CAJVPA010000215">
    <property type="protein sequence ID" value="CAG8407846.1"/>
    <property type="molecule type" value="Genomic_DNA"/>
</dbReference>
<keyword evidence="1" id="KW-0472">Membrane</keyword>
<comment type="caution">
    <text evidence="2">The sequence shown here is derived from an EMBL/GenBank/DDBJ whole genome shotgun (WGS) entry which is preliminary data.</text>
</comment>
<gene>
    <name evidence="2" type="ORF">PSALAMII_LOCUS8835</name>
</gene>
<dbReference type="Proteomes" id="UP001152646">
    <property type="component" value="Unassembled WGS sequence"/>
</dbReference>
<dbReference type="OrthoDB" id="4364220at2759"/>
<keyword evidence="1" id="KW-1133">Transmembrane helix</keyword>
<feature type="transmembrane region" description="Helical" evidence="1">
    <location>
        <begin position="308"/>
        <end position="328"/>
    </location>
</feature>
<reference evidence="2" key="1">
    <citation type="submission" date="2021-07" db="EMBL/GenBank/DDBJ databases">
        <authorList>
            <person name="Branca A.L. A."/>
        </authorList>
    </citation>
    <scope>NUCLEOTIDE SEQUENCE</scope>
</reference>
<evidence type="ECO:0000256" key="1">
    <source>
        <dbReference type="SAM" id="Phobius"/>
    </source>
</evidence>
<protein>
    <submittedName>
        <fullName evidence="2">Uncharacterized protein</fullName>
    </submittedName>
</protein>
<evidence type="ECO:0000313" key="3">
    <source>
        <dbReference type="Proteomes" id="UP001152646"/>
    </source>
</evidence>
<organism evidence="2 3">
    <name type="scientific">Penicillium salamii</name>
    <dbReference type="NCBI Taxonomy" id="1612424"/>
    <lineage>
        <taxon>Eukaryota</taxon>
        <taxon>Fungi</taxon>
        <taxon>Dikarya</taxon>
        <taxon>Ascomycota</taxon>
        <taxon>Pezizomycotina</taxon>
        <taxon>Eurotiomycetes</taxon>
        <taxon>Eurotiomycetidae</taxon>
        <taxon>Eurotiales</taxon>
        <taxon>Aspergillaceae</taxon>
        <taxon>Penicillium</taxon>
    </lineage>
</organism>
<proteinExistence type="predicted"/>